<keyword evidence="2" id="KW-0472">Membrane</keyword>
<gene>
    <name evidence="4" type="ORF">GCM10009823_26350</name>
</gene>
<dbReference type="InterPro" id="IPR000620">
    <property type="entry name" value="EamA_dom"/>
</dbReference>
<feature type="domain" description="EamA" evidence="3">
    <location>
        <begin position="3"/>
        <end position="133"/>
    </location>
</feature>
<sequence length="308" mass="32258">MRILLAALTTMVLWASSFVVIRSAGEHFGPGSMALLRMLVGSAGLGSIALIAGARRPRVRELPLIVVWGVGWFTIYNLALNQAETQLDAGTASMLVNLAPLISVLLGGLFLGEGFPRPLLLGAPLAFLGVVLIGASSWTGDVALTGVLLAVLAAFLYGGSTILQKRLLRHTDATTLTLAGALAGTAALLPWSGELVHDIAHAPASATTGVVYLGLFSTALAFTTWGYVLARSTAGKTATTSYIVPVLVLLMSAVFLGEIPTPNMLAGGALCLLGVLVTRMPIRWFTRRRRARSAAAGERVRACTSNPW</sequence>
<feature type="transmembrane region" description="Helical" evidence="2">
    <location>
        <begin position="119"/>
        <end position="138"/>
    </location>
</feature>
<dbReference type="InterPro" id="IPR052756">
    <property type="entry name" value="Alkyne_AA_exporter"/>
</dbReference>
<dbReference type="EMBL" id="BAAAPZ010000015">
    <property type="protein sequence ID" value="GAA2102772.1"/>
    <property type="molecule type" value="Genomic_DNA"/>
</dbReference>
<keyword evidence="2" id="KW-1133">Transmembrane helix</keyword>
<feature type="transmembrane region" description="Helical" evidence="2">
    <location>
        <begin position="144"/>
        <end position="163"/>
    </location>
</feature>
<evidence type="ECO:0000256" key="2">
    <source>
        <dbReference type="SAM" id="Phobius"/>
    </source>
</evidence>
<dbReference type="InterPro" id="IPR037185">
    <property type="entry name" value="EmrE-like"/>
</dbReference>
<dbReference type="Pfam" id="PF00892">
    <property type="entry name" value="EamA"/>
    <property type="match status" value="2"/>
</dbReference>
<comment type="similarity">
    <text evidence="1">Belongs to the EamA transporter family.</text>
</comment>
<feature type="transmembrane region" description="Helical" evidence="2">
    <location>
        <begin position="211"/>
        <end position="230"/>
    </location>
</feature>
<feature type="domain" description="EamA" evidence="3">
    <location>
        <begin position="145"/>
        <end position="278"/>
    </location>
</feature>
<feature type="transmembrane region" description="Helical" evidence="2">
    <location>
        <begin position="92"/>
        <end position="112"/>
    </location>
</feature>
<accession>A0ABP5IPV0</accession>
<dbReference type="RefSeq" id="WP_344337727.1">
    <property type="nucleotide sequence ID" value="NZ_BAAAPZ010000015.1"/>
</dbReference>
<dbReference type="Proteomes" id="UP001500984">
    <property type="component" value="Unassembled WGS sequence"/>
</dbReference>
<organism evidence="4 5">
    <name type="scientific">Brevibacterium salitolerans</name>
    <dbReference type="NCBI Taxonomy" id="1403566"/>
    <lineage>
        <taxon>Bacteria</taxon>
        <taxon>Bacillati</taxon>
        <taxon>Actinomycetota</taxon>
        <taxon>Actinomycetes</taxon>
        <taxon>Micrococcales</taxon>
        <taxon>Brevibacteriaceae</taxon>
        <taxon>Brevibacterium</taxon>
    </lineage>
</organism>
<keyword evidence="2" id="KW-0812">Transmembrane</keyword>
<proteinExistence type="inferred from homology"/>
<feature type="transmembrane region" description="Helical" evidence="2">
    <location>
        <begin position="34"/>
        <end position="54"/>
    </location>
</feature>
<feature type="transmembrane region" description="Helical" evidence="2">
    <location>
        <begin position="175"/>
        <end position="191"/>
    </location>
</feature>
<evidence type="ECO:0000313" key="4">
    <source>
        <dbReference type="EMBL" id="GAA2102772.1"/>
    </source>
</evidence>
<evidence type="ECO:0000256" key="1">
    <source>
        <dbReference type="ARBA" id="ARBA00007362"/>
    </source>
</evidence>
<name>A0ABP5IPV0_9MICO</name>
<dbReference type="SUPFAM" id="SSF103481">
    <property type="entry name" value="Multidrug resistance efflux transporter EmrE"/>
    <property type="match status" value="2"/>
</dbReference>
<feature type="transmembrane region" description="Helical" evidence="2">
    <location>
        <begin position="265"/>
        <end position="282"/>
    </location>
</feature>
<dbReference type="PANTHER" id="PTHR12715">
    <property type="entry name" value="TRANSPORTER, DRUG/METABOLITE EXPORTER FAMILY"/>
    <property type="match status" value="1"/>
</dbReference>
<keyword evidence="5" id="KW-1185">Reference proteome</keyword>
<reference evidence="5" key="1">
    <citation type="journal article" date="2019" name="Int. J. Syst. Evol. Microbiol.">
        <title>The Global Catalogue of Microorganisms (GCM) 10K type strain sequencing project: providing services to taxonomists for standard genome sequencing and annotation.</title>
        <authorList>
            <consortium name="The Broad Institute Genomics Platform"/>
            <consortium name="The Broad Institute Genome Sequencing Center for Infectious Disease"/>
            <person name="Wu L."/>
            <person name="Ma J."/>
        </authorList>
    </citation>
    <scope>NUCLEOTIDE SEQUENCE [LARGE SCALE GENOMIC DNA]</scope>
    <source>
        <strain evidence="5">JCM 15900</strain>
    </source>
</reference>
<evidence type="ECO:0000259" key="3">
    <source>
        <dbReference type="Pfam" id="PF00892"/>
    </source>
</evidence>
<feature type="transmembrane region" description="Helical" evidence="2">
    <location>
        <begin position="242"/>
        <end position="259"/>
    </location>
</feature>
<dbReference type="PANTHER" id="PTHR12715:SF4">
    <property type="entry name" value="EAMA DOMAIN-CONTAINING PROTEIN"/>
    <property type="match status" value="1"/>
</dbReference>
<protein>
    <submittedName>
        <fullName evidence="4">DMT family transporter</fullName>
    </submittedName>
</protein>
<feature type="transmembrane region" description="Helical" evidence="2">
    <location>
        <begin position="61"/>
        <end position="80"/>
    </location>
</feature>
<comment type="caution">
    <text evidence="4">The sequence shown here is derived from an EMBL/GenBank/DDBJ whole genome shotgun (WGS) entry which is preliminary data.</text>
</comment>
<evidence type="ECO:0000313" key="5">
    <source>
        <dbReference type="Proteomes" id="UP001500984"/>
    </source>
</evidence>